<dbReference type="InterPro" id="IPR017871">
    <property type="entry name" value="ABC_transporter-like_CS"/>
</dbReference>
<dbReference type="PANTHER" id="PTHR42711">
    <property type="entry name" value="ABC TRANSPORTER ATP-BINDING PROTEIN"/>
    <property type="match status" value="1"/>
</dbReference>
<keyword evidence="2" id="KW-0813">Transport</keyword>
<feature type="domain" description="ABC transporter" evidence="6">
    <location>
        <begin position="3"/>
        <end position="232"/>
    </location>
</feature>
<dbReference type="Proteomes" id="UP000199502">
    <property type="component" value="Unassembled WGS sequence"/>
</dbReference>
<dbReference type="Pfam" id="PF00005">
    <property type="entry name" value="ABC_tran"/>
    <property type="match status" value="1"/>
</dbReference>
<dbReference type="OrthoDB" id="9778547at2"/>
<dbReference type="RefSeq" id="WP_090739829.1">
    <property type="nucleotide sequence ID" value="NZ_FMVT01000001.1"/>
</dbReference>
<dbReference type="GO" id="GO:0005524">
    <property type="term" value="F:ATP binding"/>
    <property type="evidence" value="ECO:0007669"/>
    <property type="project" value="UniProtKB-KW"/>
</dbReference>
<dbReference type="InterPro" id="IPR003593">
    <property type="entry name" value="AAA+_ATPase"/>
</dbReference>
<gene>
    <name evidence="7" type="ORF">SAMN05660710_00414</name>
</gene>
<evidence type="ECO:0000256" key="1">
    <source>
        <dbReference type="ARBA" id="ARBA00005417"/>
    </source>
</evidence>
<dbReference type="SUPFAM" id="SSF52540">
    <property type="entry name" value="P-loop containing nucleoside triphosphate hydrolases"/>
    <property type="match status" value="1"/>
</dbReference>
<organism evidence="7 8">
    <name type="scientific">Paracoccus tibetensis</name>
    <dbReference type="NCBI Taxonomy" id="336292"/>
    <lineage>
        <taxon>Bacteria</taxon>
        <taxon>Pseudomonadati</taxon>
        <taxon>Pseudomonadota</taxon>
        <taxon>Alphaproteobacteria</taxon>
        <taxon>Rhodobacterales</taxon>
        <taxon>Paracoccaceae</taxon>
        <taxon>Paracoccus</taxon>
    </lineage>
</organism>
<keyword evidence="4" id="KW-0547">Nucleotide-binding</keyword>
<dbReference type="AlphaFoldDB" id="A0A1G5C535"/>
<dbReference type="PROSITE" id="PS50893">
    <property type="entry name" value="ABC_TRANSPORTER_2"/>
    <property type="match status" value="1"/>
</dbReference>
<dbReference type="EMBL" id="FMVT01000001">
    <property type="protein sequence ID" value="SCX97579.1"/>
    <property type="molecule type" value="Genomic_DNA"/>
</dbReference>
<dbReference type="Gene3D" id="3.40.50.300">
    <property type="entry name" value="P-loop containing nucleotide triphosphate hydrolases"/>
    <property type="match status" value="1"/>
</dbReference>
<dbReference type="GO" id="GO:0016887">
    <property type="term" value="F:ATP hydrolysis activity"/>
    <property type="evidence" value="ECO:0007669"/>
    <property type="project" value="InterPro"/>
</dbReference>
<evidence type="ECO:0000313" key="8">
    <source>
        <dbReference type="Proteomes" id="UP000199502"/>
    </source>
</evidence>
<accession>A0A1G5C535</accession>
<evidence type="ECO:0000256" key="4">
    <source>
        <dbReference type="ARBA" id="ARBA00022741"/>
    </source>
</evidence>
<dbReference type="InterPro" id="IPR027417">
    <property type="entry name" value="P-loop_NTPase"/>
</dbReference>
<keyword evidence="5 7" id="KW-0067">ATP-binding</keyword>
<protein>
    <submittedName>
        <fullName evidence="7">ABC-2 type transport system ATP-binding protein</fullName>
    </submittedName>
</protein>
<sequence length="262" mass="27916">MILECHGLGRSFGGTEAVADVSFALAEGESLALIGPNGAGKSTTLGMLTTALRPDRGRATVAGADIAAQAAQVRASLGVLFQEPALDERLSPRQTLRLHAAMHALPRHARAAAVEKALDWAGLREQADRPLRGFSGGMKRRLELARALMHGPRLLVLDEPTLGLDPQGRLDLWARIDGLRAEGMAVLMTTHAMAEAERCDRIGIIDKGRLLAIGTRAELALAHGGHAHADLEQVFLTLTGRALRDAFAGPPARVLRLPRRSA</sequence>
<evidence type="ECO:0000256" key="3">
    <source>
        <dbReference type="ARBA" id="ARBA00022458"/>
    </source>
</evidence>
<dbReference type="STRING" id="336292.SAMN05660710_00414"/>
<comment type="similarity">
    <text evidence="1">Belongs to the ABC transporter superfamily.</text>
</comment>
<evidence type="ECO:0000256" key="2">
    <source>
        <dbReference type="ARBA" id="ARBA00022448"/>
    </source>
</evidence>
<reference evidence="7 8" key="1">
    <citation type="submission" date="2016-10" db="EMBL/GenBank/DDBJ databases">
        <authorList>
            <person name="de Groot N.N."/>
        </authorList>
    </citation>
    <scope>NUCLEOTIDE SEQUENCE [LARGE SCALE GENOMIC DNA]</scope>
    <source>
        <strain evidence="7 8">CGMCC 1.8925</strain>
    </source>
</reference>
<dbReference type="InterPro" id="IPR003439">
    <property type="entry name" value="ABC_transporter-like_ATP-bd"/>
</dbReference>
<evidence type="ECO:0000256" key="5">
    <source>
        <dbReference type="ARBA" id="ARBA00022840"/>
    </source>
</evidence>
<dbReference type="InterPro" id="IPR050763">
    <property type="entry name" value="ABC_transporter_ATP-binding"/>
</dbReference>
<evidence type="ECO:0000313" key="7">
    <source>
        <dbReference type="EMBL" id="SCX97579.1"/>
    </source>
</evidence>
<dbReference type="PANTHER" id="PTHR42711:SF5">
    <property type="entry name" value="ABC TRANSPORTER ATP-BINDING PROTEIN NATA"/>
    <property type="match status" value="1"/>
</dbReference>
<dbReference type="PROSITE" id="PS00211">
    <property type="entry name" value="ABC_TRANSPORTER_1"/>
    <property type="match status" value="1"/>
</dbReference>
<proteinExistence type="inferred from homology"/>
<name>A0A1G5C535_9RHOB</name>
<evidence type="ECO:0000259" key="6">
    <source>
        <dbReference type="PROSITE" id="PS50893"/>
    </source>
</evidence>
<keyword evidence="3" id="KW-0536">Nodulation</keyword>
<keyword evidence="8" id="KW-1185">Reference proteome</keyword>
<dbReference type="SMART" id="SM00382">
    <property type="entry name" value="AAA"/>
    <property type="match status" value="1"/>
</dbReference>